<name>A0A098VWK2_9MICR</name>
<proteinExistence type="predicted"/>
<feature type="transmembrane region" description="Helical" evidence="2">
    <location>
        <begin position="323"/>
        <end position="343"/>
    </location>
</feature>
<dbReference type="EMBL" id="JMKJ01000115">
    <property type="protein sequence ID" value="KGG52136.1"/>
    <property type="molecule type" value="Genomic_DNA"/>
</dbReference>
<feature type="region of interest" description="Disordered" evidence="1">
    <location>
        <begin position="296"/>
        <end position="316"/>
    </location>
</feature>
<gene>
    <name evidence="4" type="ORF">DI09_203p10</name>
</gene>
<evidence type="ECO:0000256" key="3">
    <source>
        <dbReference type="SAM" id="SignalP"/>
    </source>
</evidence>
<dbReference type="VEuPathDB" id="MicrosporidiaDB:DI09_203p10"/>
<evidence type="ECO:0000313" key="5">
    <source>
        <dbReference type="Proteomes" id="UP000029725"/>
    </source>
</evidence>
<keyword evidence="2" id="KW-0812">Transmembrane</keyword>
<feature type="compositionally biased region" description="Low complexity" evidence="1">
    <location>
        <begin position="296"/>
        <end position="312"/>
    </location>
</feature>
<protein>
    <submittedName>
        <fullName evidence="4">Uncharacterized protein</fullName>
    </submittedName>
</protein>
<keyword evidence="2" id="KW-0472">Membrane</keyword>
<evidence type="ECO:0000256" key="1">
    <source>
        <dbReference type="SAM" id="MobiDB-lite"/>
    </source>
</evidence>
<dbReference type="AlphaFoldDB" id="A0A098VWK2"/>
<evidence type="ECO:0000256" key="2">
    <source>
        <dbReference type="SAM" id="Phobius"/>
    </source>
</evidence>
<comment type="caution">
    <text evidence="4">The sequence shown here is derived from an EMBL/GenBank/DDBJ whole genome shotgun (WGS) entry which is preliminary data.</text>
</comment>
<feature type="compositionally biased region" description="Polar residues" evidence="1">
    <location>
        <begin position="227"/>
        <end position="243"/>
    </location>
</feature>
<organism evidence="4 5">
    <name type="scientific">Mitosporidium daphniae</name>
    <dbReference type="NCBI Taxonomy" id="1485682"/>
    <lineage>
        <taxon>Eukaryota</taxon>
        <taxon>Fungi</taxon>
        <taxon>Fungi incertae sedis</taxon>
        <taxon>Microsporidia</taxon>
        <taxon>Mitosporidium</taxon>
    </lineage>
</organism>
<dbReference type="GeneID" id="25258977"/>
<dbReference type="Proteomes" id="UP000029725">
    <property type="component" value="Unassembled WGS sequence"/>
</dbReference>
<keyword evidence="3" id="KW-0732">Signal</keyword>
<feature type="compositionally biased region" description="Low complexity" evidence="1">
    <location>
        <begin position="151"/>
        <end position="224"/>
    </location>
</feature>
<reference evidence="4 5" key="1">
    <citation type="submission" date="2014-04" db="EMBL/GenBank/DDBJ databases">
        <title>A new species of microsporidia sheds light on the evolution of extreme parasitism.</title>
        <authorList>
            <person name="Haag K.L."/>
            <person name="James T.Y."/>
            <person name="Larsson R."/>
            <person name="Schaer T.M."/>
            <person name="Refardt D."/>
            <person name="Pombert J.-F."/>
            <person name="Ebert D."/>
        </authorList>
    </citation>
    <scope>NUCLEOTIDE SEQUENCE [LARGE SCALE GENOMIC DNA]</scope>
    <source>
        <strain evidence="4 5">UGP3</strain>
        <tissue evidence="4">Spores</tissue>
    </source>
</reference>
<evidence type="ECO:0000313" key="4">
    <source>
        <dbReference type="EMBL" id="KGG52136.1"/>
    </source>
</evidence>
<feature type="region of interest" description="Disordered" evidence="1">
    <location>
        <begin position="150"/>
        <end position="243"/>
    </location>
</feature>
<feature type="signal peptide" evidence="3">
    <location>
        <begin position="1"/>
        <end position="24"/>
    </location>
</feature>
<dbReference type="RefSeq" id="XP_013238572.1">
    <property type="nucleotide sequence ID" value="XM_013383118.1"/>
</dbReference>
<keyword evidence="5" id="KW-1185">Reference proteome</keyword>
<keyword evidence="2" id="KW-1133">Transmembrane helix</keyword>
<sequence length="345" mass="36525">MLLLKQTCLCTLVIALAYCLPAKCQDTLTITVAEQVPFYVLRTLVSTGDPYEKGMSIPGLGLDRNIVKWAIDQKFIPKNVTREINRNGRGRSRRRRPCSTMEELAEFIQAGMCNEPVFAENDAPGNADQATAEVANSGMVVADGNVQSVSDAANPQNANADAANPQTANADAANPQTANADAANPQTANADAANPQNANADAANTQNANADAANTQTANADAPNGMVENTGSVGTGTMETTPVQPGVVYTENQGGNTPKDGFVKIEPTNEPDYRIFDDSYYASISQFTSWTITNSTKTKTATSTNSTKTTSTDGEIDSMDSSYFSHSFAVVSFVGSLFLYAIIGV</sequence>
<dbReference type="HOGENOM" id="CLU_804321_0_0_1"/>
<feature type="chain" id="PRO_5001942074" evidence="3">
    <location>
        <begin position="25"/>
        <end position="345"/>
    </location>
</feature>
<accession>A0A098VWK2</accession>